<dbReference type="PANTHER" id="PTHR33434">
    <property type="entry name" value="DEGV DOMAIN-CONTAINING PROTEIN DR_1986-RELATED"/>
    <property type="match status" value="1"/>
</dbReference>
<accession>A0ABU9JXQ4</accession>
<name>A0ABU9JXQ4_9BACI</name>
<protein>
    <submittedName>
        <fullName evidence="3">DegV family protein</fullName>
    </submittedName>
</protein>
<evidence type="ECO:0000313" key="3">
    <source>
        <dbReference type="EMBL" id="MEL3957636.1"/>
    </source>
</evidence>
<reference evidence="3 4" key="1">
    <citation type="submission" date="2024-03" db="EMBL/GenBank/DDBJ databases">
        <title>Bacilli Hybrid Assemblies.</title>
        <authorList>
            <person name="Kovac J."/>
        </authorList>
    </citation>
    <scope>NUCLEOTIDE SEQUENCE [LARGE SCALE GENOMIC DNA]</scope>
    <source>
        <strain evidence="3 4">FSL M8-0022</strain>
    </source>
</reference>
<dbReference type="PROSITE" id="PS51482">
    <property type="entry name" value="DEGV"/>
    <property type="match status" value="1"/>
</dbReference>
<evidence type="ECO:0000313" key="4">
    <source>
        <dbReference type="Proteomes" id="UP001459714"/>
    </source>
</evidence>
<keyword evidence="2" id="KW-0446">Lipid-binding</keyword>
<dbReference type="InterPro" id="IPR003797">
    <property type="entry name" value="DegV"/>
</dbReference>
<dbReference type="EMBL" id="JBBYAK010000001">
    <property type="protein sequence ID" value="MEL3957636.1"/>
    <property type="molecule type" value="Genomic_DNA"/>
</dbReference>
<dbReference type="SUPFAM" id="SSF82549">
    <property type="entry name" value="DAK1/DegV-like"/>
    <property type="match status" value="1"/>
</dbReference>
<dbReference type="InterPro" id="IPR050270">
    <property type="entry name" value="DegV_domain_contain"/>
</dbReference>
<dbReference type="Gene3D" id="3.40.50.10170">
    <property type="match status" value="1"/>
</dbReference>
<dbReference type="Gene3D" id="3.30.1180.10">
    <property type="match status" value="1"/>
</dbReference>
<dbReference type="Pfam" id="PF02645">
    <property type="entry name" value="DegV"/>
    <property type="match status" value="1"/>
</dbReference>
<comment type="function">
    <text evidence="1">May bind long-chain fatty acids, such as palmitate, and may play a role in lipid transport or fatty acid metabolism.</text>
</comment>
<evidence type="ECO:0000256" key="1">
    <source>
        <dbReference type="ARBA" id="ARBA00003238"/>
    </source>
</evidence>
<dbReference type="RefSeq" id="WP_251245847.1">
    <property type="nucleotide sequence ID" value="NZ_CP155466.1"/>
</dbReference>
<dbReference type="InterPro" id="IPR043168">
    <property type="entry name" value="DegV_C"/>
</dbReference>
<dbReference type="Proteomes" id="UP001459714">
    <property type="component" value="Unassembled WGS sequence"/>
</dbReference>
<keyword evidence="4" id="KW-1185">Reference proteome</keyword>
<dbReference type="PANTHER" id="PTHR33434:SF8">
    <property type="entry name" value="DEGV DOMAIN-CONTAINING PROTEIN SPR1019"/>
    <property type="match status" value="1"/>
</dbReference>
<evidence type="ECO:0000256" key="2">
    <source>
        <dbReference type="ARBA" id="ARBA00023121"/>
    </source>
</evidence>
<proteinExistence type="predicted"/>
<comment type="caution">
    <text evidence="3">The sequence shown here is derived from an EMBL/GenBank/DDBJ whole genome shotgun (WGS) entry which is preliminary data.</text>
</comment>
<dbReference type="NCBIfam" id="TIGR00762">
    <property type="entry name" value="DegV"/>
    <property type="match status" value="1"/>
</dbReference>
<organism evidence="3 4">
    <name type="scientific">Caldifermentibacillus hisashii</name>
    <dbReference type="NCBI Taxonomy" id="996558"/>
    <lineage>
        <taxon>Bacteria</taxon>
        <taxon>Bacillati</taxon>
        <taxon>Bacillota</taxon>
        <taxon>Bacilli</taxon>
        <taxon>Bacillales</taxon>
        <taxon>Bacillaceae</taxon>
        <taxon>Caldifermentibacillus</taxon>
    </lineage>
</organism>
<gene>
    <name evidence="3" type="ORF">NST17_10585</name>
</gene>
<sequence length="283" mass="31409">MWILMSTKIVTDSTADLSFEEAQQYGIHIIPLKIDLNGKTYLDRVDITPSEFMREMRKSEELPKTSQPSFGTFTELYERLTADGSEVLSIHCAGPLSGTVQTAQSAAHQFDGKVTVVDSLYISRGLAFQVIEASKLANLGKSIKEILHRIEEVRHHTRLFVVVDTLENLIKGGRIGKGRALIGSLLHIKPIAILKDGMYSPMANVRNYSQVIKHLVKSFKEDVDGKTIKGIGLAHADGMELATRLKEKLHELYENLEIKIVETTPIISTHTGSGAIGFTYFAE</sequence>